<dbReference type="OrthoDB" id="10052321at2759"/>
<feature type="region of interest" description="Disordered" evidence="1">
    <location>
        <begin position="31"/>
        <end position="55"/>
    </location>
</feature>
<dbReference type="InterPro" id="IPR021036">
    <property type="entry name" value="Ribosomal_mS45"/>
</dbReference>
<dbReference type="HOGENOM" id="CLU_068719_0_0_1"/>
<evidence type="ECO:0000256" key="1">
    <source>
        <dbReference type="SAM" id="MobiDB-lite"/>
    </source>
</evidence>
<protein>
    <recommendedName>
        <fullName evidence="4">37S ribosomal protein S35, mitochondrial</fullName>
    </recommendedName>
</protein>
<organism evidence="2 3">
    <name type="scientific">Amanita muscaria (strain Koide BX008)</name>
    <dbReference type="NCBI Taxonomy" id="946122"/>
    <lineage>
        <taxon>Eukaryota</taxon>
        <taxon>Fungi</taxon>
        <taxon>Dikarya</taxon>
        <taxon>Basidiomycota</taxon>
        <taxon>Agaricomycotina</taxon>
        <taxon>Agaricomycetes</taxon>
        <taxon>Agaricomycetidae</taxon>
        <taxon>Agaricales</taxon>
        <taxon>Pluteineae</taxon>
        <taxon>Amanitaceae</taxon>
        <taxon>Amanita</taxon>
    </lineage>
</organism>
<dbReference type="Proteomes" id="UP000054549">
    <property type="component" value="Unassembled WGS sequence"/>
</dbReference>
<evidence type="ECO:0008006" key="4">
    <source>
        <dbReference type="Google" id="ProtNLM"/>
    </source>
</evidence>
<dbReference type="GO" id="GO:0003735">
    <property type="term" value="F:structural constituent of ribosome"/>
    <property type="evidence" value="ECO:0007669"/>
    <property type="project" value="TreeGrafter"/>
</dbReference>
<dbReference type="Pfam" id="PF12298">
    <property type="entry name" value="Bot1p"/>
    <property type="match status" value="1"/>
</dbReference>
<dbReference type="AlphaFoldDB" id="A0A0C2TW46"/>
<dbReference type="GO" id="GO:0005763">
    <property type="term" value="C:mitochondrial small ribosomal subunit"/>
    <property type="evidence" value="ECO:0007669"/>
    <property type="project" value="TreeGrafter"/>
</dbReference>
<dbReference type="InParanoid" id="A0A0C2TW46"/>
<name>A0A0C2TW46_AMAMK</name>
<sequence>MLLQTRFARRVLCPHSSFRIVQTRQRLSVYRHNSSLAPEPPLENSSELPKEEPLQDTTIEAEDVGEDSVRPESYGEFIKAVGGNFRHASPRNWLGGEPFPMNPSFIPPAPLPDALRTRIYREFMQDPVKNSVRVLSQKYHISLKRVDAILRLKGQENVWTKGKQLQTGFQEGMERLLGVKEDERMRTIALRQKQKDWTRYDAHEADILEQEENRDAARQRYQRSYWESVPESGGEPVVPASLEHARQKAKNFANKALDSNTSRIRDTEFIKTPQEKTQVVTKLGRPTFEFHDVGSKFLDSSERAHRMAIAERRARVRKEKRVRKEAAIPN</sequence>
<dbReference type="PANTHER" id="PTHR28158:SF1">
    <property type="entry name" value="SMALL RIBOSOMAL SUBUNIT PROTEIN MS45"/>
    <property type="match status" value="1"/>
</dbReference>
<keyword evidence="3" id="KW-1185">Reference proteome</keyword>
<evidence type="ECO:0000313" key="3">
    <source>
        <dbReference type="Proteomes" id="UP000054549"/>
    </source>
</evidence>
<evidence type="ECO:0000313" key="2">
    <source>
        <dbReference type="EMBL" id="KIL71639.1"/>
    </source>
</evidence>
<dbReference type="EMBL" id="KN818222">
    <property type="protein sequence ID" value="KIL71639.1"/>
    <property type="molecule type" value="Genomic_DNA"/>
</dbReference>
<dbReference type="GO" id="GO:0032543">
    <property type="term" value="P:mitochondrial translation"/>
    <property type="evidence" value="ECO:0007669"/>
    <property type="project" value="TreeGrafter"/>
</dbReference>
<dbReference type="PANTHER" id="PTHR28158">
    <property type="entry name" value="37S RIBOSOMAL PROTEIN S35, MITOCHONDRIAL"/>
    <property type="match status" value="1"/>
</dbReference>
<proteinExistence type="predicted"/>
<gene>
    <name evidence="2" type="ORF">M378DRAFT_65121</name>
</gene>
<feature type="compositionally biased region" description="Low complexity" evidence="1">
    <location>
        <begin position="34"/>
        <end position="47"/>
    </location>
</feature>
<reference evidence="2 3" key="1">
    <citation type="submission" date="2014-04" db="EMBL/GenBank/DDBJ databases">
        <title>Evolutionary Origins and Diversification of the Mycorrhizal Mutualists.</title>
        <authorList>
            <consortium name="DOE Joint Genome Institute"/>
            <consortium name="Mycorrhizal Genomics Consortium"/>
            <person name="Kohler A."/>
            <person name="Kuo A."/>
            <person name="Nagy L.G."/>
            <person name="Floudas D."/>
            <person name="Copeland A."/>
            <person name="Barry K.W."/>
            <person name="Cichocki N."/>
            <person name="Veneault-Fourrey C."/>
            <person name="LaButti K."/>
            <person name="Lindquist E.A."/>
            <person name="Lipzen A."/>
            <person name="Lundell T."/>
            <person name="Morin E."/>
            <person name="Murat C."/>
            <person name="Riley R."/>
            <person name="Ohm R."/>
            <person name="Sun H."/>
            <person name="Tunlid A."/>
            <person name="Henrissat B."/>
            <person name="Grigoriev I.V."/>
            <person name="Hibbett D.S."/>
            <person name="Martin F."/>
        </authorList>
    </citation>
    <scope>NUCLEOTIDE SEQUENCE [LARGE SCALE GENOMIC DNA]</scope>
    <source>
        <strain evidence="2 3">Koide BX008</strain>
    </source>
</reference>
<accession>A0A0C2TW46</accession>